<accession>A0A9N7UJB9</accession>
<comment type="caution">
    <text evidence="2">The sequence shown here is derived from an EMBL/GenBank/DDBJ whole genome shotgun (WGS) entry which is preliminary data.</text>
</comment>
<feature type="region of interest" description="Disordered" evidence="1">
    <location>
        <begin position="147"/>
        <end position="166"/>
    </location>
</feature>
<name>A0A9N7UJB9_PLEPL</name>
<evidence type="ECO:0000313" key="2">
    <source>
        <dbReference type="EMBL" id="CAB1431143.1"/>
    </source>
</evidence>
<reference evidence="2" key="1">
    <citation type="submission" date="2020-03" db="EMBL/GenBank/DDBJ databases">
        <authorList>
            <person name="Weist P."/>
        </authorList>
    </citation>
    <scope>NUCLEOTIDE SEQUENCE</scope>
</reference>
<sequence length="265" mass="29441">MDKLHEYFPLLFPSAAAQLLVEEEFGHASRFPYRRALLVNARFFTTRYDQSASFNPVIPRTLCPCVVIAPGGQLSSGWVAVLCRGNSFRTSRLLHFDQCESSCGRCLPFIVGGDVAPFCASNLNFLFPGMQFSVAHREPINSIEASTTGRLQDTRECPGEDGPRATQKLGLKERRGIFCSIVPLQPSSDQDLSTVRGVDPAVKATGLKEGVSPTLQGRRWRGVRAGPDRYLEFSGVDMQWRAEMKAKDCYEMTCLIVQDETKLPI</sequence>
<dbReference type="EMBL" id="CADEAL010001312">
    <property type="protein sequence ID" value="CAB1431143.1"/>
    <property type="molecule type" value="Genomic_DNA"/>
</dbReference>
<gene>
    <name evidence="2" type="ORF">PLEPLA_LOCUS19142</name>
</gene>
<protein>
    <submittedName>
        <fullName evidence="2">Uncharacterized protein</fullName>
    </submittedName>
</protein>
<dbReference type="AlphaFoldDB" id="A0A9N7UJB9"/>
<evidence type="ECO:0000256" key="1">
    <source>
        <dbReference type="SAM" id="MobiDB-lite"/>
    </source>
</evidence>
<keyword evidence="3" id="KW-1185">Reference proteome</keyword>
<dbReference type="Proteomes" id="UP001153269">
    <property type="component" value="Unassembled WGS sequence"/>
</dbReference>
<proteinExistence type="predicted"/>
<feature type="compositionally biased region" description="Basic and acidic residues" evidence="1">
    <location>
        <begin position="152"/>
        <end position="163"/>
    </location>
</feature>
<organism evidence="2 3">
    <name type="scientific">Pleuronectes platessa</name>
    <name type="common">European plaice</name>
    <dbReference type="NCBI Taxonomy" id="8262"/>
    <lineage>
        <taxon>Eukaryota</taxon>
        <taxon>Metazoa</taxon>
        <taxon>Chordata</taxon>
        <taxon>Craniata</taxon>
        <taxon>Vertebrata</taxon>
        <taxon>Euteleostomi</taxon>
        <taxon>Actinopterygii</taxon>
        <taxon>Neopterygii</taxon>
        <taxon>Teleostei</taxon>
        <taxon>Neoteleostei</taxon>
        <taxon>Acanthomorphata</taxon>
        <taxon>Carangaria</taxon>
        <taxon>Pleuronectiformes</taxon>
        <taxon>Pleuronectoidei</taxon>
        <taxon>Pleuronectidae</taxon>
        <taxon>Pleuronectes</taxon>
    </lineage>
</organism>
<evidence type="ECO:0000313" key="3">
    <source>
        <dbReference type="Proteomes" id="UP001153269"/>
    </source>
</evidence>